<keyword evidence="2" id="KW-0238">DNA-binding</keyword>
<organism evidence="2 3">
    <name type="scientific">Billgrantia tianxiuensis</name>
    <dbReference type="NCBI Taxonomy" id="2497861"/>
    <lineage>
        <taxon>Bacteria</taxon>
        <taxon>Pseudomonadati</taxon>
        <taxon>Pseudomonadota</taxon>
        <taxon>Gammaproteobacteria</taxon>
        <taxon>Oceanospirillales</taxon>
        <taxon>Halomonadaceae</taxon>
        <taxon>Billgrantia</taxon>
    </lineage>
</organism>
<dbReference type="Proteomes" id="UP000464013">
    <property type="component" value="Chromosome"/>
</dbReference>
<protein>
    <submittedName>
        <fullName evidence="2">Arc family DNA-binding protein</fullName>
    </submittedName>
</protein>
<dbReference type="Gene3D" id="1.10.1220.10">
    <property type="entry name" value="Met repressor-like"/>
    <property type="match status" value="1"/>
</dbReference>
<dbReference type="Pfam" id="PF03869">
    <property type="entry name" value="Arc"/>
    <property type="match status" value="1"/>
</dbReference>
<accession>A0A6I6SIJ7</accession>
<evidence type="ECO:0000313" key="3">
    <source>
        <dbReference type="Proteomes" id="UP000464013"/>
    </source>
</evidence>
<dbReference type="GO" id="GO:0003677">
    <property type="term" value="F:DNA binding"/>
    <property type="evidence" value="ECO:0007669"/>
    <property type="project" value="UniProtKB-KW"/>
</dbReference>
<dbReference type="InterPro" id="IPR013321">
    <property type="entry name" value="Arc_rbn_hlx_hlx"/>
</dbReference>
<dbReference type="GO" id="GO:0006355">
    <property type="term" value="P:regulation of DNA-templated transcription"/>
    <property type="evidence" value="ECO:0007669"/>
    <property type="project" value="InterPro"/>
</dbReference>
<evidence type="ECO:0000313" key="2">
    <source>
        <dbReference type="EMBL" id="QHC50498.1"/>
    </source>
</evidence>
<gene>
    <name evidence="2" type="ORF">EKK97_14105</name>
</gene>
<dbReference type="InterPro" id="IPR010985">
    <property type="entry name" value="Ribbon_hlx_hlx"/>
</dbReference>
<proteinExistence type="predicted"/>
<dbReference type="KEGG" id="htx:EKK97_14105"/>
<feature type="domain" description="Arc-like DNA binding" evidence="1">
    <location>
        <begin position="36"/>
        <end position="70"/>
    </location>
</feature>
<name>A0A6I6SIJ7_9GAMM</name>
<dbReference type="SUPFAM" id="SSF47598">
    <property type="entry name" value="Ribbon-helix-helix"/>
    <property type="match status" value="1"/>
</dbReference>
<reference evidence="2 3" key="1">
    <citation type="submission" date="2019-01" db="EMBL/GenBank/DDBJ databases">
        <title>Complete genome of a denitifying bacterium Halomons sp. BC-M4-5.</title>
        <authorList>
            <person name="Wang L."/>
            <person name="Shao Z."/>
        </authorList>
    </citation>
    <scope>NUCLEOTIDE SEQUENCE [LARGE SCALE GENOMIC DNA]</scope>
    <source>
        <strain evidence="2 3">BC-M4-5</strain>
    </source>
</reference>
<keyword evidence="3" id="KW-1185">Reference proteome</keyword>
<dbReference type="AlphaFoldDB" id="A0A6I6SIJ7"/>
<dbReference type="EMBL" id="CP035042">
    <property type="protein sequence ID" value="QHC50498.1"/>
    <property type="molecule type" value="Genomic_DNA"/>
</dbReference>
<sequence length="85" mass="10138">MRRECSSLLHRAMHHSATLIKQNDAKRPCMDGFVQTNVRLPRGIVKWLKEEARRNRRSYSAEVAIRLERSRREQEQRERHAREGG</sequence>
<evidence type="ECO:0000259" key="1">
    <source>
        <dbReference type="Pfam" id="PF03869"/>
    </source>
</evidence>
<dbReference type="InterPro" id="IPR005569">
    <property type="entry name" value="Arc_DNA-bd_dom"/>
</dbReference>